<comment type="similarity">
    <text evidence="1">Belongs to the type-B carboxylesterase/lipase family.</text>
</comment>
<evidence type="ECO:0000313" key="5">
    <source>
        <dbReference type="EMBL" id="OJZ85120.1"/>
    </source>
</evidence>
<gene>
    <name evidence="5" type="ORF">ASPFODRAFT_34070</name>
</gene>
<name>A0A1M3TEG0_ASPLC</name>
<keyword evidence="2" id="KW-0378">Hydrolase</keyword>
<dbReference type="InterPro" id="IPR050309">
    <property type="entry name" value="Type-B_Carboxylest/Lipase"/>
</dbReference>
<dbReference type="EMBL" id="KV878243">
    <property type="protein sequence ID" value="OJZ85120.1"/>
    <property type="molecule type" value="Genomic_DNA"/>
</dbReference>
<dbReference type="Gene3D" id="3.60.10.10">
    <property type="entry name" value="Endonuclease/exonuclease/phosphatase"/>
    <property type="match status" value="1"/>
</dbReference>
<dbReference type="Pfam" id="PF00135">
    <property type="entry name" value="COesterase"/>
    <property type="match status" value="1"/>
</dbReference>
<dbReference type="AlphaFoldDB" id="A0A1M3TEG0"/>
<dbReference type="InterPro" id="IPR019826">
    <property type="entry name" value="Carboxylesterase_B_AS"/>
</dbReference>
<dbReference type="PANTHER" id="PTHR11559">
    <property type="entry name" value="CARBOXYLESTERASE"/>
    <property type="match status" value="1"/>
</dbReference>
<evidence type="ECO:0000259" key="4">
    <source>
        <dbReference type="Pfam" id="PF00135"/>
    </source>
</evidence>
<feature type="signal peptide" evidence="3">
    <location>
        <begin position="1"/>
        <end position="22"/>
    </location>
</feature>
<evidence type="ECO:0000256" key="2">
    <source>
        <dbReference type="ARBA" id="ARBA00022801"/>
    </source>
</evidence>
<accession>A0A1M3TEG0</accession>
<evidence type="ECO:0000256" key="3">
    <source>
        <dbReference type="SAM" id="SignalP"/>
    </source>
</evidence>
<dbReference type="InterPro" id="IPR036691">
    <property type="entry name" value="Endo/exonu/phosph_ase_sf"/>
</dbReference>
<dbReference type="VEuPathDB" id="FungiDB:ASPFODRAFT_34070"/>
<dbReference type="Proteomes" id="UP000184063">
    <property type="component" value="Unassembled WGS sequence"/>
</dbReference>
<evidence type="ECO:0000313" key="6">
    <source>
        <dbReference type="Proteomes" id="UP000184063"/>
    </source>
</evidence>
<protein>
    <recommendedName>
        <fullName evidence="4">Carboxylesterase type B domain-containing protein</fullName>
    </recommendedName>
</protein>
<dbReference type="SUPFAM" id="SSF56219">
    <property type="entry name" value="DNase I-like"/>
    <property type="match status" value="1"/>
</dbReference>
<dbReference type="InterPro" id="IPR029058">
    <property type="entry name" value="AB_hydrolase_fold"/>
</dbReference>
<evidence type="ECO:0000256" key="1">
    <source>
        <dbReference type="ARBA" id="ARBA00005964"/>
    </source>
</evidence>
<dbReference type="PROSITE" id="PS00941">
    <property type="entry name" value="CARBOXYLESTERASE_B_2"/>
    <property type="match status" value="1"/>
</dbReference>
<dbReference type="InterPro" id="IPR002018">
    <property type="entry name" value="CarbesteraseB"/>
</dbReference>
<dbReference type="Gene3D" id="3.40.50.1820">
    <property type="entry name" value="alpha/beta hydrolase"/>
    <property type="match status" value="1"/>
</dbReference>
<reference evidence="6" key="1">
    <citation type="journal article" date="2017" name="Genome Biol.">
        <title>Comparative genomics reveals high biological diversity and specific adaptations in the industrially and medically important fungal genus Aspergillus.</title>
        <authorList>
            <person name="de Vries R.P."/>
            <person name="Riley R."/>
            <person name="Wiebenga A."/>
            <person name="Aguilar-Osorio G."/>
            <person name="Amillis S."/>
            <person name="Uchima C.A."/>
            <person name="Anderluh G."/>
            <person name="Asadollahi M."/>
            <person name="Askin M."/>
            <person name="Barry K."/>
            <person name="Battaglia E."/>
            <person name="Bayram O."/>
            <person name="Benocci T."/>
            <person name="Braus-Stromeyer S.A."/>
            <person name="Caldana C."/>
            <person name="Canovas D."/>
            <person name="Cerqueira G.C."/>
            <person name="Chen F."/>
            <person name="Chen W."/>
            <person name="Choi C."/>
            <person name="Clum A."/>
            <person name="Dos Santos R.A."/>
            <person name="Damasio A.R."/>
            <person name="Diallinas G."/>
            <person name="Emri T."/>
            <person name="Fekete E."/>
            <person name="Flipphi M."/>
            <person name="Freyberg S."/>
            <person name="Gallo A."/>
            <person name="Gournas C."/>
            <person name="Habgood R."/>
            <person name="Hainaut M."/>
            <person name="Harispe M.L."/>
            <person name="Henrissat B."/>
            <person name="Hilden K.S."/>
            <person name="Hope R."/>
            <person name="Hossain A."/>
            <person name="Karabika E."/>
            <person name="Karaffa L."/>
            <person name="Karanyi Z."/>
            <person name="Krasevec N."/>
            <person name="Kuo A."/>
            <person name="Kusch H."/>
            <person name="LaButti K."/>
            <person name="Lagendijk E.L."/>
            <person name="Lapidus A."/>
            <person name="Levasseur A."/>
            <person name="Lindquist E."/>
            <person name="Lipzen A."/>
            <person name="Logrieco A.F."/>
            <person name="MacCabe A."/>
            <person name="Maekelae M.R."/>
            <person name="Malavazi I."/>
            <person name="Melin P."/>
            <person name="Meyer V."/>
            <person name="Mielnichuk N."/>
            <person name="Miskei M."/>
            <person name="Molnar A.P."/>
            <person name="Mule G."/>
            <person name="Ngan C.Y."/>
            <person name="Orejas M."/>
            <person name="Orosz E."/>
            <person name="Ouedraogo J.P."/>
            <person name="Overkamp K.M."/>
            <person name="Park H.-S."/>
            <person name="Perrone G."/>
            <person name="Piumi F."/>
            <person name="Punt P.J."/>
            <person name="Ram A.F."/>
            <person name="Ramon A."/>
            <person name="Rauscher S."/>
            <person name="Record E."/>
            <person name="Riano-Pachon D.M."/>
            <person name="Robert V."/>
            <person name="Roehrig J."/>
            <person name="Ruller R."/>
            <person name="Salamov A."/>
            <person name="Salih N.S."/>
            <person name="Samson R.A."/>
            <person name="Sandor E."/>
            <person name="Sanguinetti M."/>
            <person name="Schuetze T."/>
            <person name="Sepcic K."/>
            <person name="Shelest E."/>
            <person name="Sherlock G."/>
            <person name="Sophianopoulou V."/>
            <person name="Squina F.M."/>
            <person name="Sun H."/>
            <person name="Susca A."/>
            <person name="Todd R.B."/>
            <person name="Tsang A."/>
            <person name="Unkles S.E."/>
            <person name="van de Wiele N."/>
            <person name="van Rossen-Uffink D."/>
            <person name="Oliveira J.V."/>
            <person name="Vesth T.C."/>
            <person name="Visser J."/>
            <person name="Yu J.-H."/>
            <person name="Zhou M."/>
            <person name="Andersen M.R."/>
            <person name="Archer D.B."/>
            <person name="Baker S.E."/>
            <person name="Benoit I."/>
            <person name="Brakhage A.A."/>
            <person name="Braus G.H."/>
            <person name="Fischer R."/>
            <person name="Frisvad J.C."/>
            <person name="Goldman G.H."/>
            <person name="Houbraken J."/>
            <person name="Oakley B."/>
            <person name="Pocsi I."/>
            <person name="Scazzocchio C."/>
            <person name="Seiboth B."/>
            <person name="vanKuyk P.A."/>
            <person name="Wortman J."/>
            <person name="Dyer P.S."/>
            <person name="Grigoriev I.V."/>
        </authorList>
    </citation>
    <scope>NUCLEOTIDE SEQUENCE [LARGE SCALE GENOMIC DNA]</scope>
    <source>
        <strain evidence="6">CBS 106.47</strain>
    </source>
</reference>
<dbReference type="OrthoDB" id="408631at2759"/>
<dbReference type="CDD" id="cd09080">
    <property type="entry name" value="TDP2"/>
    <property type="match status" value="1"/>
</dbReference>
<feature type="domain" description="Carboxylesterase type B" evidence="4">
    <location>
        <begin position="167"/>
        <end position="691"/>
    </location>
</feature>
<feature type="chain" id="PRO_5013358997" description="Carboxylesterase type B domain-containing protein" evidence="3">
    <location>
        <begin position="23"/>
        <end position="1074"/>
    </location>
</feature>
<organism evidence="5 6">
    <name type="scientific">Aspergillus luchuensis (strain CBS 106.47)</name>
    <dbReference type="NCBI Taxonomy" id="1137211"/>
    <lineage>
        <taxon>Eukaryota</taxon>
        <taxon>Fungi</taxon>
        <taxon>Dikarya</taxon>
        <taxon>Ascomycota</taxon>
        <taxon>Pezizomycotina</taxon>
        <taxon>Eurotiomycetes</taxon>
        <taxon>Eurotiomycetidae</taxon>
        <taxon>Eurotiales</taxon>
        <taxon>Aspergillaceae</taxon>
        <taxon>Aspergillus</taxon>
        <taxon>Aspergillus subgen. Circumdati</taxon>
    </lineage>
</organism>
<dbReference type="InterPro" id="IPR019819">
    <property type="entry name" value="Carboxylesterase_B_CS"/>
</dbReference>
<sequence length="1074" mass="118184">MFVSLNVLVAPAVLSAAAVATGVPTIARAASESRSDDTTVFFENDGNWTSHATKPSALFINTASSYADANAVCAAQNEALLSCDEYTNLENLFRYQQYLGRITTDQLFWSFCSSSSPTSWRGVVQSSTNSSSDLPFLCTNSAPLVDTVDTDYSGFPRVNVTYNGTTFEGMRDHMAFRFAGIRFAQPPTGDLRFQPAQPWNHTIPYVNATSYGPACLQFGYFDGNSYGLNPWGNSEDCLFLNIWTPHIPSADSLDPDNGKPVMVWIYGGGDTQGSAADSTFDGASLASRSDVVVVSFNYRLNIFGLLALNDGELNGNYMMTDKIQALRWVKQNIAAFGGNPKNVTIFGQSAGGSSVNDLITCPAIIGEDLFQNGIVQSGKSNVATAKVAAAYALPYIEIFCNGTATQRASCLRSLPAETLLDISNNSISWYTVIDGHYSADYTQARYALGAQYINSVNVLTGNMLEEYQSLATTTLWPGMSNFSEALEILINDAAINEAQAEAALNSGLYTITNNTVYNGSTTYTSVYNASVHLGTEGQLYCDGTLLQWIAAASWAFKSHWFYIHNRGYALSYYDFYDLCTFPVGKPDTPYYRCHSSDLYEVFGTYYIFDQPVRVPDDIYYTNAIQDMWGAFARTGNPNVDPAYLKARSYDSTIDFFFGFEWPQFTVNSPRVASLQYPGPQVSELPYQEHYRIQVASVLNNLRGSADCGWSVDCYNHHVRERSLSPAVLGPLASQALSNSLITAGYIQHPFHPNMDIFTRAQTSFLSWKHGTPLPSGAGASPKFQSWHTFDPVQRWIATPSDINTDTPTDPAGGADTSRLVLLTWNIDGTSPQTEKRVTEIITCIIGLDPRPDIIFLQEVSKPALQQILKDERVRELWLSSECDDTSWGDQAFAVMTLLSKARFTTNTAIGPIWRVKFPSHFARDALCCDIFVASSKEPSPTRLRLVNVHLDSLPIRPSHRPKQVSIVASLLRVAGQGLVAGDFNPVLDEDNSLLEKNGLVDVWTALRPGEPGLTWGLDGKQPFLPNRLDKIGILGLRPHDIKTIEPKPIVGSSDDEPLWTDHHALVCSFSLVDE</sequence>
<keyword evidence="3" id="KW-0732">Signal</keyword>
<proteinExistence type="inferred from homology"/>
<dbReference type="SUPFAM" id="SSF53474">
    <property type="entry name" value="alpha/beta-Hydrolases"/>
    <property type="match status" value="1"/>
</dbReference>
<dbReference type="PROSITE" id="PS00122">
    <property type="entry name" value="CARBOXYLESTERASE_B_1"/>
    <property type="match status" value="1"/>
</dbReference>
<dbReference type="GO" id="GO:0016787">
    <property type="term" value="F:hydrolase activity"/>
    <property type="evidence" value="ECO:0007669"/>
    <property type="project" value="UniProtKB-KW"/>
</dbReference>